<dbReference type="STRING" id="1742973.COMA2_20047"/>
<organism evidence="1 2">
    <name type="scientific">Candidatus Nitrospira nitrificans</name>
    <dbReference type="NCBI Taxonomy" id="1742973"/>
    <lineage>
        <taxon>Bacteria</taxon>
        <taxon>Pseudomonadati</taxon>
        <taxon>Nitrospirota</taxon>
        <taxon>Nitrospiria</taxon>
        <taxon>Nitrospirales</taxon>
        <taxon>Nitrospiraceae</taxon>
        <taxon>Nitrospira</taxon>
    </lineage>
</organism>
<name>A0A0S4LBY3_9BACT</name>
<dbReference type="AlphaFoldDB" id="A0A0S4LBY3"/>
<keyword evidence="2" id="KW-1185">Reference proteome</keyword>
<accession>A0A0S4LBY3</accession>
<reference evidence="2" key="1">
    <citation type="submission" date="2015-10" db="EMBL/GenBank/DDBJ databases">
        <authorList>
            <person name="Luecker S."/>
            <person name="Luecker S."/>
        </authorList>
    </citation>
    <scope>NUCLEOTIDE SEQUENCE [LARGE SCALE GENOMIC DNA]</scope>
</reference>
<sequence length="100" mass="11333">MRLLIGKAQQGACLLRFLVHFSTHASEALLKSLLSLNDEFKLVLKIFDQHAGMALRFIDSVTQPTFYGSCRFRNDVSDLGQRFCVHTVLLKEGYSRRLGS</sequence>
<evidence type="ECO:0000313" key="2">
    <source>
        <dbReference type="Proteomes" id="UP000198736"/>
    </source>
</evidence>
<proteinExistence type="predicted"/>
<dbReference type="Proteomes" id="UP000198736">
    <property type="component" value="Unassembled WGS sequence"/>
</dbReference>
<dbReference type="EMBL" id="CZPZ01000012">
    <property type="protein sequence ID" value="CUS35029.1"/>
    <property type="molecule type" value="Genomic_DNA"/>
</dbReference>
<gene>
    <name evidence="1" type="ORF">COMA2_20047</name>
</gene>
<evidence type="ECO:0000313" key="1">
    <source>
        <dbReference type="EMBL" id="CUS35029.1"/>
    </source>
</evidence>
<protein>
    <submittedName>
        <fullName evidence="1">Uncharacterized protein</fullName>
    </submittedName>
</protein>